<evidence type="ECO:0000313" key="2">
    <source>
        <dbReference type="EnsemblMetazoa" id="GPAI000499-PA"/>
    </source>
</evidence>
<name>A0A1A9Z0S2_GLOPL</name>
<proteinExistence type="predicted"/>
<dbReference type="VEuPathDB" id="VectorBase:GPAI000499"/>
<keyword evidence="3" id="KW-1185">Reference proteome</keyword>
<organism evidence="2 3">
    <name type="scientific">Glossina pallidipes</name>
    <name type="common">Tsetse fly</name>
    <dbReference type="NCBI Taxonomy" id="7398"/>
    <lineage>
        <taxon>Eukaryota</taxon>
        <taxon>Metazoa</taxon>
        <taxon>Ecdysozoa</taxon>
        <taxon>Arthropoda</taxon>
        <taxon>Hexapoda</taxon>
        <taxon>Insecta</taxon>
        <taxon>Pterygota</taxon>
        <taxon>Neoptera</taxon>
        <taxon>Endopterygota</taxon>
        <taxon>Diptera</taxon>
        <taxon>Brachycera</taxon>
        <taxon>Muscomorpha</taxon>
        <taxon>Hippoboscoidea</taxon>
        <taxon>Glossinidae</taxon>
        <taxon>Glossina</taxon>
    </lineage>
</organism>
<reference evidence="3" key="1">
    <citation type="submission" date="2014-03" db="EMBL/GenBank/DDBJ databases">
        <authorList>
            <person name="Aksoy S."/>
            <person name="Warren W."/>
            <person name="Wilson R.K."/>
        </authorList>
    </citation>
    <scope>NUCLEOTIDE SEQUENCE [LARGE SCALE GENOMIC DNA]</scope>
    <source>
        <strain evidence="3">IAEA</strain>
    </source>
</reference>
<dbReference type="Proteomes" id="UP000092445">
    <property type="component" value="Unassembled WGS sequence"/>
</dbReference>
<feature type="region of interest" description="Disordered" evidence="1">
    <location>
        <begin position="28"/>
        <end position="49"/>
    </location>
</feature>
<dbReference type="AlphaFoldDB" id="A0A1A9Z0S2"/>
<protein>
    <submittedName>
        <fullName evidence="2">Uncharacterized protein</fullName>
    </submittedName>
</protein>
<reference evidence="2" key="2">
    <citation type="submission" date="2020-05" db="UniProtKB">
        <authorList>
            <consortium name="EnsemblMetazoa"/>
        </authorList>
    </citation>
    <scope>IDENTIFICATION</scope>
    <source>
        <strain evidence="2">IAEA</strain>
    </source>
</reference>
<sequence length="310" mass="35239">MPLMLATLDQQELSISSSFIGNEVASTTAANVTTSGSKSPSSPSPTKSMSVATNHHYYNYMPVTTNAKPIAVANLKINNHNNNNNEQVAANAFTASTNALTPQINNFGNDQQQVSNAKSSFFNPAFSIDDKPSFYAHNSENMARDEDEEKEKERQITANSRYMDNYRSWNNKDFFANTKNWNIHDRMTDSQNAAEIPIKKEHVKEEEEEIVQSQEESVAADITEKNVPKPELINGVTKNRLTNFLINLLVKQEIIRLIEKFPERHQYRYEGYCGYCTSFCDNMMGMRDGKLDRLSIQNPQVNKRFKMPDI</sequence>
<accession>A0A1A9Z0S2</accession>
<dbReference type="EnsemblMetazoa" id="GPAI000499-RA">
    <property type="protein sequence ID" value="GPAI000499-PA"/>
    <property type="gene ID" value="GPAI000499"/>
</dbReference>
<evidence type="ECO:0000313" key="3">
    <source>
        <dbReference type="Proteomes" id="UP000092445"/>
    </source>
</evidence>
<evidence type="ECO:0000256" key="1">
    <source>
        <dbReference type="SAM" id="MobiDB-lite"/>
    </source>
</evidence>